<feature type="transmembrane region" description="Helical" evidence="9">
    <location>
        <begin position="332"/>
        <end position="350"/>
    </location>
</feature>
<evidence type="ECO:0000256" key="4">
    <source>
        <dbReference type="ARBA" id="ARBA00022475"/>
    </source>
</evidence>
<dbReference type="HOGENOM" id="CLU_028799_1_1_6"/>
<dbReference type="GO" id="GO:0055085">
    <property type="term" value="P:transmembrane transport"/>
    <property type="evidence" value="ECO:0007669"/>
    <property type="project" value="InterPro"/>
</dbReference>
<reference evidence="10 11" key="1">
    <citation type="submission" date="2006-03" db="EMBL/GenBank/DDBJ databases">
        <authorList>
            <person name="Pinhassi J."/>
            <person name="Pedros-Alio C."/>
            <person name="Ferriera S."/>
            <person name="Johnson J."/>
            <person name="Kravitz S."/>
            <person name="Halpern A."/>
            <person name="Remington K."/>
            <person name="Beeson K."/>
            <person name="Tran B."/>
            <person name="Rogers Y.-H."/>
            <person name="Friedman R."/>
            <person name="Venter J.C."/>
        </authorList>
    </citation>
    <scope>NUCLEOTIDE SEQUENCE [LARGE SCALE GENOMIC DNA]</scope>
    <source>
        <strain evidence="10 11">RED65</strain>
    </source>
</reference>
<evidence type="ECO:0000256" key="9">
    <source>
        <dbReference type="SAM" id="Phobius"/>
    </source>
</evidence>
<protein>
    <recommendedName>
        <fullName evidence="12">Permease</fullName>
    </recommendedName>
</protein>
<dbReference type="OrthoDB" id="9776227at2"/>
<proteinExistence type="inferred from homology"/>
<evidence type="ECO:0000256" key="6">
    <source>
        <dbReference type="ARBA" id="ARBA00022989"/>
    </source>
</evidence>
<dbReference type="Pfam" id="PF03739">
    <property type="entry name" value="LptF_LptG"/>
    <property type="match status" value="1"/>
</dbReference>
<evidence type="ECO:0000256" key="5">
    <source>
        <dbReference type="ARBA" id="ARBA00022692"/>
    </source>
</evidence>
<keyword evidence="11" id="KW-1185">Reference proteome</keyword>
<dbReference type="InterPro" id="IPR030923">
    <property type="entry name" value="LptG"/>
</dbReference>
<dbReference type="RefSeq" id="WP_007018305.1">
    <property type="nucleotide sequence ID" value="NZ_CH724116.1"/>
</dbReference>
<comment type="caution">
    <text evidence="10">The sequence shown here is derived from an EMBL/GenBank/DDBJ whole genome shotgun (WGS) entry which is preliminary data.</text>
</comment>
<keyword evidence="6 9" id="KW-1133">Transmembrane helix</keyword>
<evidence type="ECO:0000256" key="1">
    <source>
        <dbReference type="ARBA" id="ARBA00002265"/>
    </source>
</evidence>
<comment type="similarity">
    <text evidence="3">Belongs to the LptF/LptG family.</text>
</comment>
<dbReference type="NCBIfam" id="TIGR04408">
    <property type="entry name" value="LptG_lptG"/>
    <property type="match status" value="1"/>
</dbReference>
<dbReference type="GO" id="GO:0043190">
    <property type="term" value="C:ATP-binding cassette (ABC) transporter complex"/>
    <property type="evidence" value="ECO:0007669"/>
    <property type="project" value="InterPro"/>
</dbReference>
<keyword evidence="5 9" id="KW-0812">Transmembrane</keyword>
<feature type="transmembrane region" description="Helical" evidence="9">
    <location>
        <begin position="102"/>
        <end position="121"/>
    </location>
</feature>
<dbReference type="AlphaFoldDB" id="Q1N2B1"/>
<feature type="transmembrane region" description="Helical" evidence="9">
    <location>
        <begin position="63"/>
        <end position="81"/>
    </location>
</feature>
<gene>
    <name evidence="10" type="ORF">RED65_15478</name>
</gene>
<comment type="subcellular location">
    <subcellularLocation>
        <location evidence="2">Cell membrane</location>
        <topology evidence="2">Multi-pass membrane protein</topology>
    </subcellularLocation>
</comment>
<comment type="function">
    <text evidence="1">Part of the ABC transporter complex LptBFG involved in the translocation of lipopolysaccharide (LPS) from the inner membrane to the outer membrane.</text>
</comment>
<feature type="transmembrane region" description="Helical" evidence="9">
    <location>
        <begin position="303"/>
        <end position="326"/>
    </location>
</feature>
<dbReference type="InterPro" id="IPR005495">
    <property type="entry name" value="LptG/LptF_permease"/>
</dbReference>
<dbReference type="PANTHER" id="PTHR33529:SF2">
    <property type="entry name" value="LIPOPOLYSACCHARIDE EXPORT SYSTEM PERMEASE PROTEIN LPTG"/>
    <property type="match status" value="1"/>
</dbReference>
<evidence type="ECO:0000256" key="8">
    <source>
        <dbReference type="ARBA" id="ARBA00026081"/>
    </source>
</evidence>
<organism evidence="10 11">
    <name type="scientific">Bermanella marisrubri</name>
    <dbReference type="NCBI Taxonomy" id="207949"/>
    <lineage>
        <taxon>Bacteria</taxon>
        <taxon>Pseudomonadati</taxon>
        <taxon>Pseudomonadota</taxon>
        <taxon>Gammaproteobacteria</taxon>
        <taxon>Oceanospirillales</taxon>
        <taxon>Oceanospirillaceae</taxon>
        <taxon>Bermanella</taxon>
    </lineage>
</organism>
<evidence type="ECO:0000256" key="2">
    <source>
        <dbReference type="ARBA" id="ARBA00004651"/>
    </source>
</evidence>
<dbReference type="GO" id="GO:0015920">
    <property type="term" value="P:lipopolysaccharide transport"/>
    <property type="evidence" value="ECO:0007669"/>
    <property type="project" value="TreeGrafter"/>
</dbReference>
<name>Q1N2B1_9GAMM</name>
<feature type="transmembrane region" description="Helical" evidence="9">
    <location>
        <begin position="273"/>
        <end position="291"/>
    </location>
</feature>
<dbReference type="EMBL" id="AAQH01000008">
    <property type="protein sequence ID" value="EAT12253.1"/>
    <property type="molecule type" value="Genomic_DNA"/>
</dbReference>
<evidence type="ECO:0000313" key="11">
    <source>
        <dbReference type="Proteomes" id="UP000004263"/>
    </source>
</evidence>
<keyword evidence="7 9" id="KW-0472">Membrane</keyword>
<accession>Q1N2B1</accession>
<comment type="subunit">
    <text evidence="8">Component of the lipopolysaccharide transport and assembly complex. The LptBFG transporter is composed of two ATP-binding proteins (LptB) and two transmembrane proteins (LptF and LptG).</text>
</comment>
<keyword evidence="4" id="KW-1003">Cell membrane</keyword>
<feature type="transmembrane region" description="Helical" evidence="9">
    <location>
        <begin position="12"/>
        <end position="33"/>
    </location>
</feature>
<evidence type="ECO:0008006" key="12">
    <source>
        <dbReference type="Google" id="ProtNLM"/>
    </source>
</evidence>
<evidence type="ECO:0000313" key="10">
    <source>
        <dbReference type="EMBL" id="EAT12253.1"/>
    </source>
</evidence>
<dbReference type="Proteomes" id="UP000004263">
    <property type="component" value="Unassembled WGS sequence"/>
</dbReference>
<sequence>MRKIDAYIRSSVINSILAVLFVLGMLDLVIALLNQLDNLRDTFTFADALYYVVASAPTRLYEMIPMITLIGCLVGLGSLATHSELTAIRAAGVSTGRIMLSTIKASAIMMVLSLVMGEYIVPDLERMTTSFRTIALGREVAVTNEGKGHWHKEGNNYMRFAAIEPNGVLHGMTLYEFDENKNLTKMTHAKRAIYQREHWSMENVRITHIEDVRTEYKAKSIAPFDTELTPETLKFVAQEPKDMAISTLYKYGQYLDAQGLGGGEFKLAFWKKLLQPISTLALVLVGISFIFGPLRSVTMGQRLFTGILVGLVYKIVVDLLGPIGLLVGIGPLLANLIPIGLCMIWGSWMLRRAG</sequence>
<dbReference type="PANTHER" id="PTHR33529">
    <property type="entry name" value="SLR0882 PROTEIN-RELATED"/>
    <property type="match status" value="1"/>
</dbReference>
<evidence type="ECO:0000256" key="7">
    <source>
        <dbReference type="ARBA" id="ARBA00023136"/>
    </source>
</evidence>
<evidence type="ECO:0000256" key="3">
    <source>
        <dbReference type="ARBA" id="ARBA00007725"/>
    </source>
</evidence>
<dbReference type="STRING" id="207949.RED65_15478"/>